<dbReference type="SUPFAM" id="SSF103473">
    <property type="entry name" value="MFS general substrate transporter"/>
    <property type="match status" value="1"/>
</dbReference>
<protein>
    <submittedName>
        <fullName evidence="4">Thiamine transporter 1-like</fullName>
    </submittedName>
</protein>
<dbReference type="PANTHER" id="PTHR10686:SF18">
    <property type="entry name" value="IP11787P-RELATED"/>
    <property type="match status" value="1"/>
</dbReference>
<sequence>MDWKTVAALLAAYGLLKEFRPSDWPCSVLFLVSDWKRYKPIVVREPQRHRTYSIPRGHWVPPQKVAFANLSLHTKRLSEAFMEVLYGLMWAADVAYFTYMYAKVDRAHYGTVSATARVGYLLGRFGSGLLSQLAVSLNFLSLQGLQFVTLGSAVVATAFAMALPAVSTSFYFQEGHEADSGNRRWESNPRHDPRTELPAVYDAVASYCQILWQDTIDGNKSDETLWNGAVEAAYTLLGAGAVWLTTRKTDYSAWGDALVGMWSLASGAVIALAADSRSMAVQYAVYVAFGTTYHATITIASSEVAKRVREDAHALIFGVNTLGAYLLQTALTVAVAGQGGLELPIRDQFVIYGGYFLVIGAAFLAVALAGVVARCRGSRRLNVSSA</sequence>
<evidence type="ECO:0000313" key="3">
    <source>
        <dbReference type="Proteomes" id="UP000515158"/>
    </source>
</evidence>
<dbReference type="GO" id="GO:0005886">
    <property type="term" value="C:plasma membrane"/>
    <property type="evidence" value="ECO:0007669"/>
    <property type="project" value="TreeGrafter"/>
</dbReference>
<dbReference type="OrthoDB" id="18814at2759"/>
<reference evidence="4" key="1">
    <citation type="submission" date="2025-08" db="UniProtKB">
        <authorList>
            <consortium name="RefSeq"/>
        </authorList>
    </citation>
    <scope>IDENTIFICATION</scope>
    <source>
        <tissue evidence="4">Total insect</tissue>
    </source>
</reference>
<comment type="similarity">
    <text evidence="1">Belongs to the reduced folate carrier (RFC) transporter (TC 2.A.48) family.</text>
</comment>
<dbReference type="RefSeq" id="XP_034240168.1">
    <property type="nucleotide sequence ID" value="XM_034384277.1"/>
</dbReference>
<proteinExistence type="inferred from homology"/>
<accession>A0A6P8YJX1</accession>
<name>A0A6P8YJX1_THRPL</name>
<dbReference type="AlphaFoldDB" id="A0A6P8YJX1"/>
<feature type="transmembrane region" description="Helical" evidence="2">
    <location>
        <begin position="280"/>
        <end position="300"/>
    </location>
</feature>
<dbReference type="PANTHER" id="PTHR10686">
    <property type="entry name" value="FOLATE TRANSPORTER"/>
    <property type="match status" value="1"/>
</dbReference>
<dbReference type="Proteomes" id="UP000515158">
    <property type="component" value="Unplaced"/>
</dbReference>
<dbReference type="InterPro" id="IPR036259">
    <property type="entry name" value="MFS_trans_sf"/>
</dbReference>
<dbReference type="Pfam" id="PF01770">
    <property type="entry name" value="Folate_carrier"/>
    <property type="match status" value="2"/>
</dbReference>
<keyword evidence="3" id="KW-1185">Reference proteome</keyword>
<dbReference type="InterPro" id="IPR002666">
    <property type="entry name" value="Folate_carrier"/>
</dbReference>
<organism evidence="4">
    <name type="scientific">Thrips palmi</name>
    <name type="common">Melon thrips</name>
    <dbReference type="NCBI Taxonomy" id="161013"/>
    <lineage>
        <taxon>Eukaryota</taxon>
        <taxon>Metazoa</taxon>
        <taxon>Ecdysozoa</taxon>
        <taxon>Arthropoda</taxon>
        <taxon>Hexapoda</taxon>
        <taxon>Insecta</taxon>
        <taxon>Pterygota</taxon>
        <taxon>Neoptera</taxon>
        <taxon>Paraneoptera</taxon>
        <taxon>Thysanoptera</taxon>
        <taxon>Terebrantia</taxon>
        <taxon>Thripoidea</taxon>
        <taxon>Thripidae</taxon>
        <taxon>Thrips</taxon>
    </lineage>
</organism>
<evidence type="ECO:0000256" key="2">
    <source>
        <dbReference type="SAM" id="Phobius"/>
    </source>
</evidence>
<feature type="transmembrane region" description="Helical" evidence="2">
    <location>
        <begin position="84"/>
        <end position="102"/>
    </location>
</feature>
<keyword evidence="2" id="KW-0472">Membrane</keyword>
<feature type="transmembrane region" description="Helical" evidence="2">
    <location>
        <begin position="312"/>
        <end position="337"/>
    </location>
</feature>
<feature type="transmembrane region" description="Helical" evidence="2">
    <location>
        <begin position="147"/>
        <end position="172"/>
    </location>
</feature>
<evidence type="ECO:0000313" key="4">
    <source>
        <dbReference type="RefSeq" id="XP_034240168.1"/>
    </source>
</evidence>
<dbReference type="GeneID" id="117644666"/>
<dbReference type="KEGG" id="tpal:117644666"/>
<feature type="transmembrane region" description="Helical" evidence="2">
    <location>
        <begin position="257"/>
        <end position="274"/>
    </location>
</feature>
<keyword evidence="2" id="KW-0812">Transmembrane</keyword>
<dbReference type="GO" id="GO:0090482">
    <property type="term" value="F:vitamin transmembrane transporter activity"/>
    <property type="evidence" value="ECO:0007669"/>
    <property type="project" value="InterPro"/>
</dbReference>
<feature type="transmembrane region" description="Helical" evidence="2">
    <location>
        <begin position="349"/>
        <end position="372"/>
    </location>
</feature>
<dbReference type="InParanoid" id="A0A6P8YJX1"/>
<evidence type="ECO:0000256" key="1">
    <source>
        <dbReference type="ARBA" id="ARBA00005773"/>
    </source>
</evidence>
<gene>
    <name evidence="4" type="primary">LOC117644666</name>
</gene>
<keyword evidence="2" id="KW-1133">Transmembrane helix</keyword>